<evidence type="ECO:0000313" key="2">
    <source>
        <dbReference type="Proteomes" id="UP001334084"/>
    </source>
</evidence>
<protein>
    <submittedName>
        <fullName evidence="1">Uncharacterized protein</fullName>
    </submittedName>
</protein>
<proteinExistence type="predicted"/>
<dbReference type="KEGG" id="vnx:VNE69_04143"/>
<dbReference type="RefSeq" id="XP_065329462.1">
    <property type="nucleotide sequence ID" value="XM_065473390.1"/>
</dbReference>
<dbReference type="Proteomes" id="UP001334084">
    <property type="component" value="Chromosome 4"/>
</dbReference>
<accession>A0AAX4JBQ6</accession>
<dbReference type="GeneID" id="90541133"/>
<dbReference type="AlphaFoldDB" id="A0AAX4JBQ6"/>
<name>A0AAX4JBQ6_9MICR</name>
<keyword evidence="2" id="KW-1185">Reference proteome</keyword>
<sequence>MNHGQLIDKLELQYSHESWTAVKATILSCYDKLNAQASVSIDGETKEKFVKNNKQEKRETESNLESIILKEERDASFNKIIMGNFAGAPKN</sequence>
<evidence type="ECO:0000313" key="1">
    <source>
        <dbReference type="EMBL" id="WUR03317.1"/>
    </source>
</evidence>
<organism evidence="1 2">
    <name type="scientific">Vairimorpha necatrix</name>
    <dbReference type="NCBI Taxonomy" id="6039"/>
    <lineage>
        <taxon>Eukaryota</taxon>
        <taxon>Fungi</taxon>
        <taxon>Fungi incertae sedis</taxon>
        <taxon>Microsporidia</taxon>
        <taxon>Nosematidae</taxon>
        <taxon>Vairimorpha</taxon>
    </lineage>
</organism>
<dbReference type="EMBL" id="CP142729">
    <property type="protein sequence ID" value="WUR03317.1"/>
    <property type="molecule type" value="Genomic_DNA"/>
</dbReference>
<reference evidence="1" key="1">
    <citation type="journal article" date="2024" name="BMC Genomics">
        <title>Functional annotation of a divergent genome using sequence and structure-based similarity.</title>
        <authorList>
            <person name="Svedberg D."/>
            <person name="Winiger R.R."/>
            <person name="Berg A."/>
            <person name="Sharma H."/>
            <person name="Tellgren-Roth C."/>
            <person name="Debrunner-Vossbrinck B.A."/>
            <person name="Vossbrinck C.R."/>
            <person name="Barandun J."/>
        </authorList>
    </citation>
    <scope>NUCLEOTIDE SEQUENCE</scope>
    <source>
        <strain evidence="1">Illinois isolate</strain>
    </source>
</reference>
<gene>
    <name evidence="1" type="ORF">VNE69_04143</name>
</gene>